<dbReference type="GO" id="GO:0008610">
    <property type="term" value="P:lipid biosynthetic process"/>
    <property type="evidence" value="ECO:0007669"/>
    <property type="project" value="InterPro"/>
</dbReference>
<dbReference type="EMBL" id="JACHOO010000001">
    <property type="protein sequence ID" value="MBB5751500.1"/>
    <property type="molecule type" value="Genomic_DNA"/>
</dbReference>
<dbReference type="Proteomes" id="UP000523821">
    <property type="component" value="Unassembled WGS sequence"/>
</dbReference>
<dbReference type="GO" id="GO:0008825">
    <property type="term" value="F:cyclopropane-fatty-acyl-phospholipid synthase activity"/>
    <property type="evidence" value="ECO:0007669"/>
    <property type="project" value="UniProtKB-EC"/>
</dbReference>
<comment type="similarity">
    <text evidence="1">Belongs to the CFA/CMAS family.</text>
</comment>
<dbReference type="PANTHER" id="PTHR43667:SF1">
    <property type="entry name" value="CYCLOPROPANE-FATTY-ACYL-PHOSPHOLIPID SYNTHASE"/>
    <property type="match status" value="1"/>
</dbReference>
<dbReference type="PIRSF" id="PIRSF003085">
    <property type="entry name" value="CMAS"/>
    <property type="match status" value="1"/>
</dbReference>
<organism evidence="7 8">
    <name type="scientific">Prosthecomicrobium pneumaticum</name>
    <dbReference type="NCBI Taxonomy" id="81895"/>
    <lineage>
        <taxon>Bacteria</taxon>
        <taxon>Pseudomonadati</taxon>
        <taxon>Pseudomonadota</taxon>
        <taxon>Alphaproteobacteria</taxon>
        <taxon>Hyphomicrobiales</taxon>
        <taxon>Kaistiaceae</taxon>
        <taxon>Prosthecomicrobium</taxon>
    </lineage>
</organism>
<feature type="domain" description="DUF7884" evidence="6">
    <location>
        <begin position="24"/>
        <end position="86"/>
    </location>
</feature>
<evidence type="ECO:0000256" key="3">
    <source>
        <dbReference type="ARBA" id="ARBA00022679"/>
    </source>
</evidence>
<dbReference type="EC" id="2.1.1.79" evidence="7"/>
<keyword evidence="2 7" id="KW-0489">Methyltransferase</keyword>
<name>A0A7W9CT91_9HYPH</name>
<dbReference type="Pfam" id="PF02353">
    <property type="entry name" value="CMAS"/>
    <property type="match status" value="1"/>
</dbReference>
<keyword evidence="3 7" id="KW-0808">Transferase</keyword>
<dbReference type="RefSeq" id="WP_183852227.1">
    <property type="nucleotide sequence ID" value="NZ_JACHOO010000001.1"/>
</dbReference>
<gene>
    <name evidence="7" type="ORF">GGQ63_000543</name>
</gene>
<dbReference type="PANTHER" id="PTHR43667">
    <property type="entry name" value="CYCLOPROPANE-FATTY-ACYL-PHOSPHOLIPID SYNTHASE"/>
    <property type="match status" value="1"/>
</dbReference>
<dbReference type="Gene3D" id="3.40.50.150">
    <property type="entry name" value="Vaccinia Virus protein VP39"/>
    <property type="match status" value="1"/>
</dbReference>
<dbReference type="AlphaFoldDB" id="A0A7W9CT91"/>
<dbReference type="Pfam" id="PF25371">
    <property type="entry name" value="DUF7884"/>
    <property type="match status" value="1"/>
</dbReference>
<evidence type="ECO:0000256" key="5">
    <source>
        <dbReference type="ARBA" id="ARBA00023098"/>
    </source>
</evidence>
<keyword evidence="4" id="KW-0949">S-adenosyl-L-methionine</keyword>
<keyword evidence="5" id="KW-0443">Lipid metabolism</keyword>
<evidence type="ECO:0000256" key="2">
    <source>
        <dbReference type="ARBA" id="ARBA00022603"/>
    </source>
</evidence>
<dbReference type="InterPro" id="IPR029063">
    <property type="entry name" value="SAM-dependent_MTases_sf"/>
</dbReference>
<dbReference type="SUPFAM" id="SSF53335">
    <property type="entry name" value="S-adenosyl-L-methionine-dependent methyltransferases"/>
    <property type="match status" value="1"/>
</dbReference>
<proteinExistence type="inferred from homology"/>
<dbReference type="InterPro" id="IPR003333">
    <property type="entry name" value="CMAS"/>
</dbReference>
<sequence length="420" mass="47622">MNPILAGYLRRIVRRGALEVVDPAGKVAVFGDGSGQKVRVRIKDAATERALTANPEMKLGEAFMDGGFVVEEGTIYTFLETVLQNTGGANRSWWMGAILAYRNLTRVFRQWNNRAAARRNVAHHYDLDGRLYSLFLDNDRQYSCAFYESSESTLDDAQLAKKRHLAAKLALSPGQKLLDIGSGWGGLGLYLASQADVDVTGVTLSEEQHKVSNARAAEMEMAARARFLLTDYRALTQRFDRIVSVGMFEHVGRFHYAEFFNKVRNLLTDSGVMVLHSIGRFDGPSETNSWVQKYIFPGGYIPALSEVLPEIEKAGLLVTDIEILRLHYAETLRAWRDRFMARRAEAAALYDERFCRMWEFYLAASETAFRYQGMMNFQIQITRNQHALPMTRDYMFRAEEALRARDSRAGQRPPLKIAGE</sequence>
<dbReference type="GO" id="GO:0032259">
    <property type="term" value="P:methylation"/>
    <property type="evidence" value="ECO:0007669"/>
    <property type="project" value="UniProtKB-KW"/>
</dbReference>
<evidence type="ECO:0000256" key="4">
    <source>
        <dbReference type="ARBA" id="ARBA00022691"/>
    </source>
</evidence>
<dbReference type="InterPro" id="IPR050723">
    <property type="entry name" value="CFA/CMAS"/>
</dbReference>
<evidence type="ECO:0000256" key="1">
    <source>
        <dbReference type="ARBA" id="ARBA00010815"/>
    </source>
</evidence>
<keyword evidence="8" id="KW-1185">Reference proteome</keyword>
<reference evidence="7 8" key="1">
    <citation type="submission" date="2020-08" db="EMBL/GenBank/DDBJ databases">
        <title>Genomic Encyclopedia of Type Strains, Phase IV (KMG-IV): sequencing the most valuable type-strain genomes for metagenomic binning, comparative biology and taxonomic classification.</title>
        <authorList>
            <person name="Goeker M."/>
        </authorList>
    </citation>
    <scope>NUCLEOTIDE SEQUENCE [LARGE SCALE GENOMIC DNA]</scope>
    <source>
        <strain evidence="7 8">DSM 16268</strain>
    </source>
</reference>
<protein>
    <submittedName>
        <fullName evidence="7">Cyclopropane-fatty-acyl-phospholipid synthase</fullName>
        <ecNumber evidence="7">2.1.1.79</ecNumber>
    </submittedName>
</protein>
<dbReference type="CDD" id="cd02440">
    <property type="entry name" value="AdoMet_MTases"/>
    <property type="match status" value="1"/>
</dbReference>
<comment type="caution">
    <text evidence="7">The sequence shown here is derived from an EMBL/GenBank/DDBJ whole genome shotgun (WGS) entry which is preliminary data.</text>
</comment>
<evidence type="ECO:0000259" key="6">
    <source>
        <dbReference type="Pfam" id="PF25371"/>
    </source>
</evidence>
<evidence type="ECO:0000313" key="8">
    <source>
        <dbReference type="Proteomes" id="UP000523821"/>
    </source>
</evidence>
<accession>A0A7W9CT91</accession>
<dbReference type="InterPro" id="IPR057206">
    <property type="entry name" value="DUF7884"/>
</dbReference>
<evidence type="ECO:0000313" key="7">
    <source>
        <dbReference type="EMBL" id="MBB5751500.1"/>
    </source>
</evidence>